<keyword evidence="2" id="KW-0540">Nuclease</keyword>
<dbReference type="GO" id="GO:0006289">
    <property type="term" value="P:nucleotide-excision repair"/>
    <property type="evidence" value="ECO:0007669"/>
    <property type="project" value="InterPro"/>
</dbReference>
<evidence type="ECO:0000256" key="4">
    <source>
        <dbReference type="ARBA" id="ARBA00022769"/>
    </source>
</evidence>
<evidence type="ECO:0000256" key="6">
    <source>
        <dbReference type="ARBA" id="ARBA00022839"/>
    </source>
</evidence>
<dbReference type="SMART" id="SM00479">
    <property type="entry name" value="EXOIII"/>
    <property type="match status" value="1"/>
</dbReference>
<dbReference type="GO" id="GO:0004527">
    <property type="term" value="F:exonuclease activity"/>
    <property type="evidence" value="ECO:0007669"/>
    <property type="project" value="UniProtKB-KW"/>
</dbReference>
<dbReference type="PANTHER" id="PTHR30562:SF10">
    <property type="entry name" value="EXCINUCLEASE CHO"/>
    <property type="match status" value="1"/>
</dbReference>
<dbReference type="Proteomes" id="UP000252558">
    <property type="component" value="Unassembled WGS sequence"/>
</dbReference>
<proteinExistence type="predicted"/>
<dbReference type="InterPro" id="IPR036397">
    <property type="entry name" value="RNaseH_sf"/>
</dbReference>
<dbReference type="InterPro" id="IPR050066">
    <property type="entry name" value="UvrABC_protein_C"/>
</dbReference>
<dbReference type="EC" id="2.7.7.7" evidence="1"/>
<dbReference type="InterPro" id="IPR013520">
    <property type="entry name" value="Ribonucl_H"/>
</dbReference>
<feature type="domain" description="GIY-YIG" evidence="16">
    <location>
        <begin position="208"/>
        <end position="286"/>
    </location>
</feature>
<keyword evidence="3" id="KW-0227">DNA damage</keyword>
<dbReference type="GO" id="GO:0003887">
    <property type="term" value="F:DNA-directed DNA polymerase activity"/>
    <property type="evidence" value="ECO:0007669"/>
    <property type="project" value="UniProtKB-EC"/>
</dbReference>
<comment type="caution">
    <text evidence="17">The sequence shown here is derived from an EMBL/GenBank/DDBJ whole genome shotgun (WGS) entry which is preliminary data.</text>
</comment>
<keyword evidence="4" id="KW-0228">DNA excision</keyword>
<evidence type="ECO:0000256" key="3">
    <source>
        <dbReference type="ARBA" id="ARBA00022763"/>
    </source>
</evidence>
<dbReference type="InterPro" id="IPR006054">
    <property type="entry name" value="DnaQ"/>
</dbReference>
<dbReference type="SMART" id="SM00465">
    <property type="entry name" value="GIYc"/>
    <property type="match status" value="1"/>
</dbReference>
<dbReference type="Gene3D" id="3.40.1440.10">
    <property type="entry name" value="GIY-YIG endonuclease"/>
    <property type="match status" value="1"/>
</dbReference>
<dbReference type="FunFam" id="3.30.420.10:FF:000045">
    <property type="entry name" value="3'-5' exonuclease DinG"/>
    <property type="match status" value="1"/>
</dbReference>
<comment type="subunit">
    <text evidence="11">DNA polymerase III contains a core (composed of alpha, epsilon and theta chains) that associates with a tau subunit. This core dimerizes to form the POLIII' complex. PolIII' associates with the gamma complex (composed of gamma, delta, delta', psi and chi chains) and with the beta chain to form the complete DNA polymerase III complex.</text>
</comment>
<evidence type="ECO:0000256" key="8">
    <source>
        <dbReference type="ARBA" id="ARBA00023204"/>
    </source>
</evidence>
<keyword evidence="7" id="KW-0267">Excision nuclease</keyword>
<gene>
    <name evidence="17" type="ORF">DU002_16965</name>
</gene>
<dbReference type="EMBL" id="QPID01000012">
    <property type="protein sequence ID" value="RCU45119.1"/>
    <property type="molecule type" value="Genomic_DNA"/>
</dbReference>
<dbReference type="SUPFAM" id="SSF82771">
    <property type="entry name" value="GIY-YIG endonuclease"/>
    <property type="match status" value="1"/>
</dbReference>
<keyword evidence="5" id="KW-0378">Hydrolase</keyword>
<dbReference type="GO" id="GO:0003677">
    <property type="term" value="F:DNA binding"/>
    <property type="evidence" value="ECO:0007669"/>
    <property type="project" value="InterPro"/>
</dbReference>
<evidence type="ECO:0000256" key="11">
    <source>
        <dbReference type="ARBA" id="ARBA00026073"/>
    </source>
</evidence>
<dbReference type="Pfam" id="PF01541">
    <property type="entry name" value="GIY-YIG"/>
    <property type="match status" value="1"/>
</dbReference>
<dbReference type="GO" id="GO:0006260">
    <property type="term" value="P:DNA replication"/>
    <property type="evidence" value="ECO:0007669"/>
    <property type="project" value="InterPro"/>
</dbReference>
<evidence type="ECO:0000256" key="9">
    <source>
        <dbReference type="ARBA" id="ARBA00023236"/>
    </source>
</evidence>
<protein>
    <recommendedName>
        <fullName evidence="12">Excinuclease cho</fullName>
        <ecNumber evidence="1">2.7.7.7</ecNumber>
    </recommendedName>
    <alternativeName>
        <fullName evidence="14">Endonuclease cho</fullName>
    </alternativeName>
    <alternativeName>
        <fullName evidence="13">UvrC homolog protein</fullName>
    </alternativeName>
</protein>
<evidence type="ECO:0000313" key="18">
    <source>
        <dbReference type="Proteomes" id="UP000252558"/>
    </source>
</evidence>
<dbReference type="CDD" id="cd10434">
    <property type="entry name" value="GIY-YIG_UvrC_Cho"/>
    <property type="match status" value="1"/>
</dbReference>
<dbReference type="Gene3D" id="3.30.420.10">
    <property type="entry name" value="Ribonuclease H-like superfamily/Ribonuclease H"/>
    <property type="match status" value="1"/>
</dbReference>
<keyword evidence="6" id="KW-0269">Exonuclease</keyword>
<dbReference type="GO" id="GO:0009380">
    <property type="term" value="C:excinuclease repair complex"/>
    <property type="evidence" value="ECO:0007669"/>
    <property type="project" value="TreeGrafter"/>
</dbReference>
<comment type="catalytic activity">
    <reaction evidence="15">
        <text>DNA(n) + a 2'-deoxyribonucleoside 5'-triphosphate = DNA(n+1) + diphosphate</text>
        <dbReference type="Rhea" id="RHEA:22508"/>
        <dbReference type="Rhea" id="RHEA-COMP:17339"/>
        <dbReference type="Rhea" id="RHEA-COMP:17340"/>
        <dbReference type="ChEBI" id="CHEBI:33019"/>
        <dbReference type="ChEBI" id="CHEBI:61560"/>
        <dbReference type="ChEBI" id="CHEBI:173112"/>
        <dbReference type="EC" id="2.7.7.7"/>
    </reaction>
</comment>
<dbReference type="InterPro" id="IPR047296">
    <property type="entry name" value="GIY-YIG_UvrC_Cho"/>
</dbReference>
<accession>A0A368N770</accession>
<dbReference type="NCBIfam" id="TIGR00573">
    <property type="entry name" value="dnaq"/>
    <property type="match status" value="1"/>
</dbReference>
<dbReference type="GO" id="GO:0009432">
    <property type="term" value="P:SOS response"/>
    <property type="evidence" value="ECO:0007669"/>
    <property type="project" value="UniProtKB-KW"/>
</dbReference>
<organism evidence="17 18">
    <name type="scientific">Corallincola holothuriorum</name>
    <dbReference type="NCBI Taxonomy" id="2282215"/>
    <lineage>
        <taxon>Bacteria</taxon>
        <taxon>Pseudomonadati</taxon>
        <taxon>Pseudomonadota</taxon>
        <taxon>Gammaproteobacteria</taxon>
        <taxon>Alteromonadales</taxon>
        <taxon>Psychromonadaceae</taxon>
        <taxon>Corallincola</taxon>
    </lineage>
</organism>
<name>A0A368N770_9GAMM</name>
<dbReference type="InterPro" id="IPR000305">
    <property type="entry name" value="GIY-YIG_endonuc"/>
</dbReference>
<evidence type="ECO:0000256" key="12">
    <source>
        <dbReference type="ARBA" id="ARBA00040756"/>
    </source>
</evidence>
<evidence type="ECO:0000256" key="7">
    <source>
        <dbReference type="ARBA" id="ARBA00022881"/>
    </source>
</evidence>
<evidence type="ECO:0000259" key="16">
    <source>
        <dbReference type="PROSITE" id="PS50164"/>
    </source>
</evidence>
<keyword evidence="18" id="KW-1185">Reference proteome</keyword>
<dbReference type="SUPFAM" id="SSF53098">
    <property type="entry name" value="Ribonuclease H-like"/>
    <property type="match status" value="1"/>
</dbReference>
<evidence type="ECO:0000256" key="14">
    <source>
        <dbReference type="ARBA" id="ARBA00042732"/>
    </source>
</evidence>
<evidence type="ECO:0000256" key="1">
    <source>
        <dbReference type="ARBA" id="ARBA00012417"/>
    </source>
</evidence>
<dbReference type="CDD" id="cd06127">
    <property type="entry name" value="DEDDh"/>
    <property type="match status" value="1"/>
</dbReference>
<keyword evidence="8" id="KW-0234">DNA repair</keyword>
<dbReference type="Pfam" id="PF00929">
    <property type="entry name" value="RNase_T"/>
    <property type="match status" value="1"/>
</dbReference>
<dbReference type="PROSITE" id="PS50164">
    <property type="entry name" value="GIY_YIG"/>
    <property type="match status" value="1"/>
</dbReference>
<evidence type="ECO:0000256" key="5">
    <source>
        <dbReference type="ARBA" id="ARBA00022801"/>
    </source>
</evidence>
<evidence type="ECO:0000256" key="2">
    <source>
        <dbReference type="ARBA" id="ARBA00022722"/>
    </source>
</evidence>
<keyword evidence="9" id="KW-0742">SOS response</keyword>
<dbReference type="PANTHER" id="PTHR30562">
    <property type="entry name" value="UVRC/OXIDOREDUCTASE"/>
    <property type="match status" value="1"/>
</dbReference>
<comment type="function">
    <text evidence="10">DNA polymerase III is a complex, multichain enzyme responsible for most of the replicative synthesis in bacteria. The epsilon subunit contain the editing function and is a proofreading 3'-5' exonuclease.</text>
</comment>
<reference evidence="17 18" key="1">
    <citation type="submission" date="2018-07" db="EMBL/GenBank/DDBJ databases">
        <title>Corallincola holothuriorum sp. nov., a new facultative anaerobe isolated from sea cucumber Apostichopus japonicus.</title>
        <authorList>
            <person name="Xia H."/>
        </authorList>
    </citation>
    <scope>NUCLEOTIDE SEQUENCE [LARGE SCALE GENOMIC DNA]</scope>
    <source>
        <strain evidence="17 18">C4</strain>
    </source>
</reference>
<sequence>MILRHYGEINSMRMAFVDLETTGGVATRDRIIEVAIVVTEDGQEVERWSSLVDPEQPLSPFIVRYTGISDQMLRDAPLFATVADKVAELTDDALFVAHNSRFDYGFLKNEFRRLKRPWQATALCTVKLSRALYPQHNKHNLDIIIQRHQLPQVTRHRAMGDVDAMLAFYRHAQSELGCDKVAQQVAILTQRPSLPPGLAPDLFDQLPAAPGVYRFFDDDGALIYVGKSVNLYQRVSSHFSGHHSTSKGHQMTDRVRHIEWTQTAGELTALLQELHEIKQHRPFFNRQLKPVKKVVSLQLQSDERGYHRIVFTEQIDPLCLADYFGTFRSKNQANKALTGLATSHRLCLRLLQLEAGDGACFGYQLGECQGPCCGQESAELWNLRLGLALNSMKLTQWPWQQPMVLIEEDSFSDLRSFHLIDHWVLLQSCDSAEALQPTDLQACLDAGSTEFELDRYKLLSSYLLGGGKRLTVQPLDEFVRSRDG</sequence>
<dbReference type="AlphaFoldDB" id="A0A368N770"/>
<evidence type="ECO:0000256" key="13">
    <source>
        <dbReference type="ARBA" id="ARBA00042138"/>
    </source>
</evidence>
<dbReference type="InterPro" id="IPR035901">
    <property type="entry name" value="GIY-YIG_endonuc_sf"/>
</dbReference>
<evidence type="ECO:0000256" key="10">
    <source>
        <dbReference type="ARBA" id="ARBA00025483"/>
    </source>
</evidence>
<evidence type="ECO:0000256" key="15">
    <source>
        <dbReference type="ARBA" id="ARBA00049244"/>
    </source>
</evidence>
<evidence type="ECO:0000313" key="17">
    <source>
        <dbReference type="EMBL" id="RCU45119.1"/>
    </source>
</evidence>
<dbReference type="InterPro" id="IPR012337">
    <property type="entry name" value="RNaseH-like_sf"/>
</dbReference>